<evidence type="ECO:0000313" key="9">
    <source>
        <dbReference type="Proteomes" id="UP000253834"/>
    </source>
</evidence>
<dbReference type="PROSITE" id="PS50011">
    <property type="entry name" value="PROTEIN_KINASE_DOM"/>
    <property type="match status" value="1"/>
</dbReference>
<dbReference type="RefSeq" id="WP_114895694.1">
    <property type="nucleotide sequence ID" value="NZ_CP022674.1"/>
</dbReference>
<dbReference type="AlphaFoldDB" id="A0AA86I0T4"/>
<dbReference type="GO" id="GO:0004713">
    <property type="term" value="F:protein tyrosine kinase activity"/>
    <property type="evidence" value="ECO:0007669"/>
    <property type="project" value="InterPro"/>
</dbReference>
<dbReference type="EMBL" id="CP022674">
    <property type="protein sequence ID" value="AXI29762.1"/>
    <property type="molecule type" value="Genomic_DNA"/>
</dbReference>
<organism evidence="8 9">
    <name type="scientific">Priestia megaterium</name>
    <name type="common">Bacillus megaterium</name>
    <dbReference type="NCBI Taxonomy" id="1404"/>
    <lineage>
        <taxon>Bacteria</taxon>
        <taxon>Bacillati</taxon>
        <taxon>Bacillota</taxon>
        <taxon>Bacilli</taxon>
        <taxon>Bacillales</taxon>
        <taxon>Bacillaceae</taxon>
        <taxon>Priestia</taxon>
    </lineage>
</organism>
<accession>A0AA86I0T4</accession>
<dbReference type="InterPro" id="IPR011009">
    <property type="entry name" value="Kinase-like_dom_sf"/>
</dbReference>
<dbReference type="PANTHER" id="PTHR43289:SF6">
    <property type="entry name" value="SERINE_THREONINE-PROTEIN KINASE NEKL-3"/>
    <property type="match status" value="1"/>
</dbReference>
<dbReference type="Proteomes" id="UP000253834">
    <property type="component" value="Chromosome"/>
</dbReference>
<proteinExistence type="predicted"/>
<evidence type="ECO:0000256" key="2">
    <source>
        <dbReference type="ARBA" id="ARBA00022679"/>
    </source>
</evidence>
<name>A0AA86I0T4_PRIMG</name>
<dbReference type="InterPro" id="IPR000719">
    <property type="entry name" value="Prot_kinase_dom"/>
</dbReference>
<evidence type="ECO:0000256" key="5">
    <source>
        <dbReference type="ARBA" id="ARBA00022840"/>
    </source>
</evidence>
<keyword evidence="3 6" id="KW-0547">Nucleotide-binding</keyword>
<dbReference type="SUPFAM" id="SSF56112">
    <property type="entry name" value="Protein kinase-like (PK-like)"/>
    <property type="match status" value="1"/>
</dbReference>
<dbReference type="InterPro" id="IPR017441">
    <property type="entry name" value="Protein_kinase_ATP_BS"/>
</dbReference>
<dbReference type="PANTHER" id="PTHR43289">
    <property type="entry name" value="MITOGEN-ACTIVATED PROTEIN KINASE KINASE KINASE 20-RELATED"/>
    <property type="match status" value="1"/>
</dbReference>
<keyword evidence="5 6" id="KW-0067">ATP-binding</keyword>
<evidence type="ECO:0000256" key="1">
    <source>
        <dbReference type="ARBA" id="ARBA00012513"/>
    </source>
</evidence>
<sequence>MSVVVFREINTLRELAEGLLPLLKIGEEKIRIENMVSSINETVEIILDITEKESISAFSQKFSSHLAWLNKRTNEGRSQEAESDIVDFLERDIDDLKEGIIKYYQYEKRNELVGVRKVGGGAFGNVYKGYDLTLNNEVACKELHSRTVIQTLYGTEGESFLQRFKREVRLMREFDHPNILPVLEVQLEKSPYWYKMPLASCSLSDWIKEHPVRNQNTLMEIFMQVLKGVKYLHDQKKFHRDLAPPNILLIEKKGEIPQVYIADFGLAKDMQSDSFKTAHSAKGYGRQEYTAPEQEKQLSAANHLSDIYSLGAIFYFLFSGGLSPNERFRKNILYQRIVDKSMRDKPTERYQSIDELIGEINNMKEKQGRGPKWFKGVEELEYKGDLQNQVMQLIDYFPLAKVEKEIKVYDHFISPFLSIDDLVLSECCKSYPDILSPFVLILRANLSTLVKADGYDYDVWREIDDKLENMNNSFTSEKLKQEIIEQLLVNAIKYNRFKAQAIVGKIFSKLSNESNITSNIANFIEDSFTERQKGKLVSVLGGKMYPTSIRFALNDF</sequence>
<evidence type="ECO:0000256" key="3">
    <source>
        <dbReference type="ARBA" id="ARBA00022741"/>
    </source>
</evidence>
<evidence type="ECO:0000313" key="8">
    <source>
        <dbReference type="EMBL" id="AXI29762.1"/>
    </source>
</evidence>
<keyword evidence="2" id="KW-0808">Transferase</keyword>
<dbReference type="Gene3D" id="1.10.510.10">
    <property type="entry name" value="Transferase(Phosphotransferase) domain 1"/>
    <property type="match status" value="1"/>
</dbReference>
<feature type="binding site" evidence="6">
    <location>
        <position position="141"/>
    </location>
    <ligand>
        <name>ATP</name>
        <dbReference type="ChEBI" id="CHEBI:30616"/>
    </ligand>
</feature>
<dbReference type="InterPro" id="IPR020635">
    <property type="entry name" value="Tyr_kinase_cat_dom"/>
</dbReference>
<gene>
    <name evidence="8" type="ORF">CIB87_12345</name>
</gene>
<evidence type="ECO:0000259" key="7">
    <source>
        <dbReference type="PROSITE" id="PS50011"/>
    </source>
</evidence>
<evidence type="ECO:0000256" key="6">
    <source>
        <dbReference type="PROSITE-ProRule" id="PRU10141"/>
    </source>
</evidence>
<dbReference type="GO" id="GO:0005524">
    <property type="term" value="F:ATP binding"/>
    <property type="evidence" value="ECO:0007669"/>
    <property type="project" value="UniProtKB-UniRule"/>
</dbReference>
<dbReference type="PROSITE" id="PS00107">
    <property type="entry name" value="PROTEIN_KINASE_ATP"/>
    <property type="match status" value="1"/>
</dbReference>
<dbReference type="Pfam" id="PF00069">
    <property type="entry name" value="Pkinase"/>
    <property type="match status" value="1"/>
</dbReference>
<dbReference type="SMART" id="SM00219">
    <property type="entry name" value="TyrKc"/>
    <property type="match status" value="1"/>
</dbReference>
<dbReference type="GO" id="GO:0004674">
    <property type="term" value="F:protein serine/threonine kinase activity"/>
    <property type="evidence" value="ECO:0007669"/>
    <property type="project" value="UniProtKB-EC"/>
</dbReference>
<dbReference type="CDD" id="cd14014">
    <property type="entry name" value="STKc_PknB_like"/>
    <property type="match status" value="1"/>
</dbReference>
<keyword evidence="4" id="KW-0418">Kinase</keyword>
<feature type="domain" description="Protein kinase" evidence="7">
    <location>
        <begin position="112"/>
        <end position="417"/>
    </location>
</feature>
<reference evidence="8 9" key="1">
    <citation type="submission" date="2017-07" db="EMBL/GenBank/DDBJ databases">
        <title>Isolation and development of strain Bacillus megaterium SR7 for enhanced growth and metabolite production under supercritical carbon dioxide.</title>
        <authorList>
            <person name="Freedman A.J.E."/>
            <person name="Peet K.C."/>
            <person name="Boock J.T."/>
            <person name="Penn K."/>
            <person name="Prather K.L.J."/>
            <person name="Thompson J.R."/>
        </authorList>
    </citation>
    <scope>NUCLEOTIDE SEQUENCE [LARGE SCALE GENOMIC DNA]</scope>
    <source>
        <strain evidence="8 9">SR7</strain>
    </source>
</reference>
<dbReference type="EC" id="2.7.11.1" evidence="1"/>
<evidence type="ECO:0000256" key="4">
    <source>
        <dbReference type="ARBA" id="ARBA00022777"/>
    </source>
</evidence>
<protein>
    <recommendedName>
        <fullName evidence="1">non-specific serine/threonine protein kinase</fullName>
        <ecNumber evidence="1">2.7.11.1</ecNumber>
    </recommendedName>
</protein>